<name>A0ABT0PLF5_9GAMM</name>
<dbReference type="InterPro" id="IPR006439">
    <property type="entry name" value="HAD-SF_hydro_IA"/>
</dbReference>
<dbReference type="InterPro" id="IPR051540">
    <property type="entry name" value="S-2-haloacid_dehalogenase"/>
</dbReference>
<gene>
    <name evidence="2" type="ORF">M3P05_16750</name>
</gene>
<dbReference type="Gene3D" id="3.40.50.1000">
    <property type="entry name" value="HAD superfamily/HAD-like"/>
    <property type="match status" value="1"/>
</dbReference>
<dbReference type="Proteomes" id="UP001203338">
    <property type="component" value="Unassembled WGS sequence"/>
</dbReference>
<evidence type="ECO:0000313" key="3">
    <source>
        <dbReference type="Proteomes" id="UP001203338"/>
    </source>
</evidence>
<dbReference type="GO" id="GO:0016787">
    <property type="term" value="F:hydrolase activity"/>
    <property type="evidence" value="ECO:0007669"/>
    <property type="project" value="UniProtKB-KW"/>
</dbReference>
<sequence>MGNQDFRNCKAIVFDWGDTLMVDFPGKPGPMKDWDEVQAVDGAHEVLRTLSENYLIYLATGADTTPDNIETAMKRVGLSSFISRYFCHQVLGEHKSSVKFYHAIIRELDLAPAEIVMIGDSLDKDILPAKKAGMRGIWLAQGSMESAECKVTSIRTLEELVSILN</sequence>
<dbReference type="InterPro" id="IPR023214">
    <property type="entry name" value="HAD_sf"/>
</dbReference>
<comment type="caution">
    <text evidence="2">The sequence shown here is derived from an EMBL/GenBank/DDBJ whole genome shotgun (WGS) entry which is preliminary data.</text>
</comment>
<evidence type="ECO:0000256" key="1">
    <source>
        <dbReference type="ARBA" id="ARBA00022801"/>
    </source>
</evidence>
<evidence type="ECO:0000313" key="2">
    <source>
        <dbReference type="EMBL" id="MCL6271567.1"/>
    </source>
</evidence>
<keyword evidence="3" id="KW-1185">Reference proteome</keyword>
<keyword evidence="1 2" id="KW-0378">Hydrolase</keyword>
<dbReference type="Pfam" id="PF00702">
    <property type="entry name" value="Hydrolase"/>
    <property type="match status" value="1"/>
</dbReference>
<dbReference type="InterPro" id="IPR036412">
    <property type="entry name" value="HAD-like_sf"/>
</dbReference>
<proteinExistence type="predicted"/>
<dbReference type="PANTHER" id="PTHR43316">
    <property type="entry name" value="HYDROLASE, HALOACID DELAHOGENASE-RELATED"/>
    <property type="match status" value="1"/>
</dbReference>
<dbReference type="EMBL" id="JAMFLX010000027">
    <property type="protein sequence ID" value="MCL6271567.1"/>
    <property type="molecule type" value="Genomic_DNA"/>
</dbReference>
<dbReference type="NCBIfam" id="TIGR01549">
    <property type="entry name" value="HAD-SF-IA-v1"/>
    <property type="match status" value="1"/>
</dbReference>
<accession>A0ABT0PLF5</accession>
<dbReference type="SUPFAM" id="SSF56784">
    <property type="entry name" value="HAD-like"/>
    <property type="match status" value="1"/>
</dbReference>
<dbReference type="RefSeq" id="WP_249701195.1">
    <property type="nucleotide sequence ID" value="NZ_JAMFLX010000027.1"/>
</dbReference>
<protein>
    <submittedName>
        <fullName evidence="2">HAD family hydrolase</fullName>
    </submittedName>
</protein>
<reference evidence="2 3" key="1">
    <citation type="submission" date="2022-05" db="EMBL/GenBank/DDBJ databases">
        <authorList>
            <person name="Park J.-S."/>
        </authorList>
    </citation>
    <scope>NUCLEOTIDE SEQUENCE [LARGE SCALE GENOMIC DNA]</scope>
    <source>
        <strain evidence="2 3">2012CJ34-2</strain>
    </source>
</reference>
<organism evidence="2 3">
    <name type="scientific">Parendozoicomonas callyspongiae</name>
    <dbReference type="NCBI Taxonomy" id="2942213"/>
    <lineage>
        <taxon>Bacteria</taxon>
        <taxon>Pseudomonadati</taxon>
        <taxon>Pseudomonadota</taxon>
        <taxon>Gammaproteobacteria</taxon>
        <taxon>Oceanospirillales</taxon>
        <taxon>Endozoicomonadaceae</taxon>
        <taxon>Parendozoicomonas</taxon>
    </lineage>
</organism>